<organism evidence="1 2">
    <name type="scientific">Epilithonimonas zeae</name>
    <dbReference type="NCBI Taxonomy" id="1416779"/>
    <lineage>
        <taxon>Bacteria</taxon>
        <taxon>Pseudomonadati</taxon>
        <taxon>Bacteroidota</taxon>
        <taxon>Flavobacteriia</taxon>
        <taxon>Flavobacteriales</taxon>
        <taxon>Weeksellaceae</taxon>
        <taxon>Chryseobacterium group</taxon>
        <taxon>Epilithonimonas</taxon>
    </lineage>
</organism>
<accession>A0A1N6DUC6</accession>
<dbReference type="Proteomes" id="UP000185207">
    <property type="component" value="Unassembled WGS sequence"/>
</dbReference>
<name>A0A1N6DUC6_9FLAO</name>
<sequence length="205" mass="23682">MFIPKIYKSDDQELMKKIISENAFALLISDKEKLSATHSMFLSNDNGKDFFLETHISKANFQARTLKDGDEVLCDFLGAHSYISSSWYEKTNVSTWNYEAVQIRGKVKVMTDEELYRHLEKLTFKYEKIQRCPMFVENMGDEFVKKEMKGTFGINIYPTEIFIANKLSQNRNDGDFENIILNLGQSDSANDKKIAELMGENRGLI</sequence>
<dbReference type="AlphaFoldDB" id="A0A1N6DUC6"/>
<dbReference type="Gene3D" id="2.30.110.10">
    <property type="entry name" value="Electron Transport, Fmn-binding Protein, Chain A"/>
    <property type="match status" value="1"/>
</dbReference>
<dbReference type="InterPro" id="IPR012349">
    <property type="entry name" value="Split_barrel_FMN-bd"/>
</dbReference>
<dbReference type="PANTHER" id="PTHR35802">
    <property type="entry name" value="PROTEASE SYNTHASE AND SPORULATION PROTEIN PAI 2"/>
    <property type="match status" value="1"/>
</dbReference>
<dbReference type="EMBL" id="FSRK01000001">
    <property type="protein sequence ID" value="SIN74396.1"/>
    <property type="molecule type" value="Genomic_DNA"/>
</dbReference>
<dbReference type="STRING" id="1416779.SAMN05444409_0058"/>
<dbReference type="RefSeq" id="WP_074232942.1">
    <property type="nucleotide sequence ID" value="NZ_FSRK01000001.1"/>
</dbReference>
<dbReference type="SUPFAM" id="SSF50475">
    <property type="entry name" value="FMN-binding split barrel"/>
    <property type="match status" value="1"/>
</dbReference>
<evidence type="ECO:0000313" key="2">
    <source>
        <dbReference type="Proteomes" id="UP000185207"/>
    </source>
</evidence>
<dbReference type="OrthoDB" id="9794948at2"/>
<dbReference type="InterPro" id="IPR007396">
    <property type="entry name" value="TR_PAI2-type"/>
</dbReference>
<keyword evidence="2" id="KW-1185">Reference proteome</keyword>
<dbReference type="Pfam" id="PF04299">
    <property type="entry name" value="FMN_bind_2"/>
    <property type="match status" value="1"/>
</dbReference>
<reference evidence="2" key="1">
    <citation type="submission" date="2016-11" db="EMBL/GenBank/DDBJ databases">
        <authorList>
            <person name="Varghese N."/>
            <person name="Submissions S."/>
        </authorList>
    </citation>
    <scope>NUCLEOTIDE SEQUENCE [LARGE SCALE GENOMIC DNA]</scope>
    <source>
        <strain evidence="2">DSM 27623</strain>
    </source>
</reference>
<evidence type="ECO:0000313" key="1">
    <source>
        <dbReference type="EMBL" id="SIN74396.1"/>
    </source>
</evidence>
<dbReference type="PANTHER" id="PTHR35802:SF1">
    <property type="entry name" value="PROTEASE SYNTHASE AND SPORULATION PROTEIN PAI 2"/>
    <property type="match status" value="1"/>
</dbReference>
<protein>
    <submittedName>
        <fullName evidence="1">Negative transcriptional regulator, PaiB family</fullName>
    </submittedName>
</protein>
<gene>
    <name evidence="1" type="ORF">SAMN05444409_0058</name>
</gene>
<proteinExistence type="predicted"/>
<dbReference type="PIRSF" id="PIRSF010372">
    <property type="entry name" value="PaiB"/>
    <property type="match status" value="1"/>
</dbReference>